<reference evidence="3" key="2">
    <citation type="journal article" date="2022" name="Hortic Res">
        <title>The genome of Dioscorea zingiberensis sheds light on the biosynthesis, origin and evolution of the medicinally important diosgenin saponins.</title>
        <authorList>
            <person name="Li Y."/>
            <person name="Tan C."/>
            <person name="Li Z."/>
            <person name="Guo J."/>
            <person name="Li S."/>
            <person name="Chen X."/>
            <person name="Wang C."/>
            <person name="Dai X."/>
            <person name="Yang H."/>
            <person name="Song W."/>
            <person name="Hou L."/>
            <person name="Xu J."/>
            <person name="Tong Z."/>
            <person name="Xu A."/>
            <person name="Yuan X."/>
            <person name="Wang W."/>
            <person name="Yang Q."/>
            <person name="Chen L."/>
            <person name="Sun Z."/>
            <person name="Wang K."/>
            <person name="Pan B."/>
            <person name="Chen J."/>
            <person name="Bao Y."/>
            <person name="Liu F."/>
            <person name="Qi X."/>
            <person name="Gang D.R."/>
            <person name="Wen J."/>
            <person name="Li J."/>
        </authorList>
    </citation>
    <scope>NUCLEOTIDE SEQUENCE</scope>
    <source>
        <strain evidence="3">Dzin_1.0</strain>
    </source>
</reference>
<dbReference type="PANTHER" id="PTHR45098">
    <property type="entry name" value="DNAJ DOMAIN CONTAINING PROTEIN, EXPRESSED"/>
    <property type="match status" value="1"/>
</dbReference>
<protein>
    <recommendedName>
        <fullName evidence="2">J domain-containing protein</fullName>
    </recommendedName>
</protein>
<proteinExistence type="predicted"/>
<dbReference type="GO" id="GO:0005783">
    <property type="term" value="C:endoplasmic reticulum"/>
    <property type="evidence" value="ECO:0007669"/>
    <property type="project" value="UniProtKB-ARBA"/>
</dbReference>
<dbReference type="InterPro" id="IPR001623">
    <property type="entry name" value="DnaJ_domain"/>
</dbReference>
<dbReference type="InterPro" id="IPR036869">
    <property type="entry name" value="J_dom_sf"/>
</dbReference>
<name>A0A9D5CR84_9LILI</name>
<dbReference type="PANTHER" id="PTHR45098:SF1">
    <property type="entry name" value="DNAJ DOMAIN CONTAINING PROTEIN, EXPRESSED"/>
    <property type="match status" value="1"/>
</dbReference>
<feature type="compositionally biased region" description="Pro residues" evidence="1">
    <location>
        <begin position="136"/>
        <end position="154"/>
    </location>
</feature>
<sequence>MVKKALDRDKEFIDHYRVLCLPTNEEGSKLTIKQIKKAYHDQCLKRHPDKRPDDPKATSDFQRLKSSFEILRDVSSRAAFDARLRSIREEALRASLRDAKRRKLASDLKNRERAARKEKMAEFQARNSKKTTFAPAPGPKPPPPPPSTPPPQPSPSSGCSLDLLLLLCLCMCLLQLHLDLCRHRPSAKRK</sequence>
<dbReference type="Gene3D" id="1.10.287.110">
    <property type="entry name" value="DnaJ domain"/>
    <property type="match status" value="1"/>
</dbReference>
<dbReference type="CDD" id="cd06257">
    <property type="entry name" value="DnaJ"/>
    <property type="match status" value="1"/>
</dbReference>
<dbReference type="InterPro" id="IPR018253">
    <property type="entry name" value="DnaJ_domain_CS"/>
</dbReference>
<organism evidence="3 4">
    <name type="scientific">Dioscorea zingiberensis</name>
    <dbReference type="NCBI Taxonomy" id="325984"/>
    <lineage>
        <taxon>Eukaryota</taxon>
        <taxon>Viridiplantae</taxon>
        <taxon>Streptophyta</taxon>
        <taxon>Embryophyta</taxon>
        <taxon>Tracheophyta</taxon>
        <taxon>Spermatophyta</taxon>
        <taxon>Magnoliopsida</taxon>
        <taxon>Liliopsida</taxon>
        <taxon>Dioscoreales</taxon>
        <taxon>Dioscoreaceae</taxon>
        <taxon>Dioscorea</taxon>
    </lineage>
</organism>
<evidence type="ECO:0000259" key="2">
    <source>
        <dbReference type="PROSITE" id="PS50076"/>
    </source>
</evidence>
<dbReference type="Proteomes" id="UP001085076">
    <property type="component" value="Miscellaneous, Linkage group lg03"/>
</dbReference>
<dbReference type="PROSITE" id="PS00636">
    <property type="entry name" value="DNAJ_1"/>
    <property type="match status" value="1"/>
</dbReference>
<gene>
    <name evidence="3" type="ORF">J5N97_012941</name>
</gene>
<evidence type="ECO:0000313" key="3">
    <source>
        <dbReference type="EMBL" id="KAJ0977467.1"/>
    </source>
</evidence>
<dbReference type="PROSITE" id="PS50076">
    <property type="entry name" value="DNAJ_2"/>
    <property type="match status" value="1"/>
</dbReference>
<accession>A0A9D5CR84</accession>
<reference evidence="3" key="1">
    <citation type="submission" date="2021-03" db="EMBL/GenBank/DDBJ databases">
        <authorList>
            <person name="Li Z."/>
            <person name="Yang C."/>
        </authorList>
    </citation>
    <scope>NUCLEOTIDE SEQUENCE</scope>
    <source>
        <strain evidence="3">Dzin_1.0</strain>
        <tissue evidence="3">Leaf</tissue>
    </source>
</reference>
<dbReference type="OrthoDB" id="10250354at2759"/>
<keyword evidence="4" id="KW-1185">Reference proteome</keyword>
<feature type="region of interest" description="Disordered" evidence="1">
    <location>
        <begin position="107"/>
        <end position="156"/>
    </location>
</feature>
<evidence type="ECO:0000313" key="4">
    <source>
        <dbReference type="Proteomes" id="UP001085076"/>
    </source>
</evidence>
<evidence type="ECO:0000256" key="1">
    <source>
        <dbReference type="SAM" id="MobiDB-lite"/>
    </source>
</evidence>
<dbReference type="SMART" id="SM00271">
    <property type="entry name" value="DnaJ"/>
    <property type="match status" value="1"/>
</dbReference>
<dbReference type="SUPFAM" id="SSF46565">
    <property type="entry name" value="Chaperone J-domain"/>
    <property type="match status" value="1"/>
</dbReference>
<comment type="caution">
    <text evidence="3">The sequence shown here is derived from an EMBL/GenBank/DDBJ whole genome shotgun (WGS) entry which is preliminary data.</text>
</comment>
<dbReference type="Pfam" id="PF00226">
    <property type="entry name" value="DnaJ"/>
    <property type="match status" value="1"/>
</dbReference>
<feature type="domain" description="J" evidence="2">
    <location>
        <begin position="14"/>
        <end position="84"/>
    </location>
</feature>
<feature type="compositionally biased region" description="Basic and acidic residues" evidence="1">
    <location>
        <begin position="107"/>
        <end position="121"/>
    </location>
</feature>
<dbReference type="EMBL" id="JAGGNH010000003">
    <property type="protein sequence ID" value="KAJ0977467.1"/>
    <property type="molecule type" value="Genomic_DNA"/>
</dbReference>
<dbReference type="AlphaFoldDB" id="A0A9D5CR84"/>